<reference evidence="2" key="1">
    <citation type="submission" date="2018-12" db="EMBL/GenBank/DDBJ databases">
        <title>Dusodibacter welbiota gen. nov., sp. nov., isolated from human faeces and emended description of the Oscillibacter genus.</title>
        <authorList>
            <person name="Le Roy T."/>
            <person name="Van der Smissen P."/>
            <person name="Delzenne N."/>
            <person name="Muccioli G."/>
            <person name="Collet J.F."/>
            <person name="Cani P.D."/>
        </authorList>
    </citation>
    <scope>NUCLEOTIDE SEQUENCE [LARGE SCALE GENOMIC DNA]</scope>
    <source>
        <strain evidence="2">J115</strain>
    </source>
</reference>
<dbReference type="Proteomes" id="UP000298642">
    <property type="component" value="Chromosome"/>
</dbReference>
<dbReference type="Pfam" id="PF12663">
    <property type="entry name" value="DUF3788"/>
    <property type="match status" value="1"/>
</dbReference>
<sequence>MTWAELYSEAARPTLEEIDAYAHTPLWPQLRAYLAAAYGAGPRLEYSRCGLEPGWNVKFRRGSKSLCTVYLRPGFVTAMVSVAPKDEEAAQMVLLTCTAETQAVYHRSAASKMGRWLMLDITSPEMLEDVKALLAVRVKPAE</sequence>
<dbReference type="RefSeq" id="WP_021750234.1">
    <property type="nucleotide sequence ID" value="NZ_CP034413.3"/>
</dbReference>
<dbReference type="AlphaFoldDB" id="A0A4D7B337"/>
<proteinExistence type="predicted"/>
<gene>
    <name evidence="1" type="ORF">EIO64_17805</name>
</gene>
<evidence type="ECO:0000313" key="1">
    <source>
        <dbReference type="EMBL" id="QCI60832.1"/>
    </source>
</evidence>
<name>A0A4D7B337_9FIRM</name>
<accession>A0A4D7B337</accession>
<protein>
    <submittedName>
        <fullName evidence="1">DUF3788 domain-containing protein</fullName>
    </submittedName>
</protein>
<dbReference type="InterPro" id="IPR024265">
    <property type="entry name" value="DUF3788"/>
</dbReference>
<keyword evidence="2" id="KW-1185">Reference proteome</keyword>
<dbReference type="KEGG" id="obj:EIO64_17805"/>
<dbReference type="EMBL" id="CP034413">
    <property type="protein sequence ID" value="QCI60832.1"/>
    <property type="molecule type" value="Genomic_DNA"/>
</dbReference>
<evidence type="ECO:0000313" key="2">
    <source>
        <dbReference type="Proteomes" id="UP000298642"/>
    </source>
</evidence>
<organism evidence="1 2">
    <name type="scientific">Dysosmobacter welbionis</name>
    <dbReference type="NCBI Taxonomy" id="2093857"/>
    <lineage>
        <taxon>Bacteria</taxon>
        <taxon>Bacillati</taxon>
        <taxon>Bacillota</taxon>
        <taxon>Clostridia</taxon>
        <taxon>Eubacteriales</taxon>
        <taxon>Oscillospiraceae</taxon>
        <taxon>Dysosmobacter</taxon>
    </lineage>
</organism>